<dbReference type="AlphaFoldDB" id="A0A5M9JR96"/>
<gene>
    <name evidence="1" type="ORF">EYC84_000313</name>
</gene>
<dbReference type="EMBL" id="VICG01000006">
    <property type="protein sequence ID" value="KAA8570933.1"/>
    <property type="molecule type" value="Genomic_DNA"/>
</dbReference>
<protein>
    <submittedName>
        <fullName evidence="1">Uncharacterized protein</fullName>
    </submittedName>
</protein>
<organism evidence="1 2">
    <name type="scientific">Monilinia fructicola</name>
    <name type="common">Brown rot fungus</name>
    <name type="synonym">Ciboria fructicola</name>
    <dbReference type="NCBI Taxonomy" id="38448"/>
    <lineage>
        <taxon>Eukaryota</taxon>
        <taxon>Fungi</taxon>
        <taxon>Dikarya</taxon>
        <taxon>Ascomycota</taxon>
        <taxon>Pezizomycotina</taxon>
        <taxon>Leotiomycetes</taxon>
        <taxon>Helotiales</taxon>
        <taxon>Sclerotiniaceae</taxon>
        <taxon>Monilinia</taxon>
    </lineage>
</organism>
<proteinExistence type="predicted"/>
<evidence type="ECO:0000313" key="2">
    <source>
        <dbReference type="Proteomes" id="UP000322873"/>
    </source>
</evidence>
<sequence>MDSVVDMKQKSHQIHQILTRPIISFHFRVSIYSLWGLKIRNLHRVRPSIHLNPPILKIIIKVCHKSASHYSSTHPSLPSGYKNHHISPSRLFHPFLNYQTPPSFTLVD</sequence>
<evidence type="ECO:0000313" key="1">
    <source>
        <dbReference type="EMBL" id="KAA8570933.1"/>
    </source>
</evidence>
<name>A0A5M9JR96_MONFR</name>
<reference evidence="1 2" key="1">
    <citation type="submission" date="2019-06" db="EMBL/GenBank/DDBJ databases">
        <title>Genome Sequence of the Brown Rot Fungal Pathogen Monilinia fructicola.</title>
        <authorList>
            <person name="De Miccolis Angelini R.M."/>
            <person name="Landi L."/>
            <person name="Abate D."/>
            <person name="Pollastro S."/>
            <person name="Romanazzi G."/>
            <person name="Faretra F."/>
        </authorList>
    </citation>
    <scope>NUCLEOTIDE SEQUENCE [LARGE SCALE GENOMIC DNA]</scope>
    <source>
        <strain evidence="1 2">Mfrc123</strain>
    </source>
</reference>
<keyword evidence="2" id="KW-1185">Reference proteome</keyword>
<comment type="caution">
    <text evidence="1">The sequence shown here is derived from an EMBL/GenBank/DDBJ whole genome shotgun (WGS) entry which is preliminary data.</text>
</comment>
<accession>A0A5M9JR96</accession>
<dbReference type="Proteomes" id="UP000322873">
    <property type="component" value="Unassembled WGS sequence"/>
</dbReference>